<keyword evidence="1" id="KW-0472">Membrane</keyword>
<feature type="transmembrane region" description="Helical" evidence="1">
    <location>
        <begin position="91"/>
        <end position="108"/>
    </location>
</feature>
<gene>
    <name evidence="2" type="ORF">Csa_5G604240</name>
</gene>
<evidence type="ECO:0000313" key="3">
    <source>
        <dbReference type="Proteomes" id="UP000029981"/>
    </source>
</evidence>
<dbReference type="OMA" id="ANFMGVI"/>
<reference evidence="2 3" key="3">
    <citation type="journal article" date="2010" name="BMC Genomics">
        <title>Transcriptome sequencing and comparative analysis of cucumber flowers with different sex types.</title>
        <authorList>
            <person name="Guo S."/>
            <person name="Zheng Y."/>
            <person name="Joung J.G."/>
            <person name="Liu S."/>
            <person name="Zhang Z."/>
            <person name="Crasta O.R."/>
            <person name="Sobral B.W."/>
            <person name="Xu Y."/>
            <person name="Huang S."/>
            <person name="Fei Z."/>
        </authorList>
    </citation>
    <scope>NUCLEOTIDE SEQUENCE [LARGE SCALE GENOMIC DNA]</scope>
    <source>
        <strain evidence="3">cv. 9930</strain>
    </source>
</reference>
<organism evidence="2 3">
    <name type="scientific">Cucumis sativus</name>
    <name type="common">Cucumber</name>
    <dbReference type="NCBI Taxonomy" id="3659"/>
    <lineage>
        <taxon>Eukaryota</taxon>
        <taxon>Viridiplantae</taxon>
        <taxon>Streptophyta</taxon>
        <taxon>Embryophyta</taxon>
        <taxon>Tracheophyta</taxon>
        <taxon>Spermatophyta</taxon>
        <taxon>Magnoliopsida</taxon>
        <taxon>eudicotyledons</taxon>
        <taxon>Gunneridae</taxon>
        <taxon>Pentapetalae</taxon>
        <taxon>rosids</taxon>
        <taxon>fabids</taxon>
        <taxon>Cucurbitales</taxon>
        <taxon>Cucurbitaceae</taxon>
        <taxon>Benincaseae</taxon>
        <taxon>Cucumis</taxon>
    </lineage>
</organism>
<dbReference type="PANTHER" id="PTHR36007:SF2">
    <property type="entry name" value="TRANSPORT PROTEIN-RELATED"/>
    <property type="match status" value="1"/>
</dbReference>
<reference evidence="2 3" key="4">
    <citation type="journal article" date="2011" name="BMC Genomics">
        <title>RNA-Seq improves annotation of protein-coding genes in the cucumber genome.</title>
        <authorList>
            <person name="Li Z."/>
            <person name="Zhang Z."/>
            <person name="Yan P."/>
            <person name="Huang S."/>
            <person name="Fei Z."/>
            <person name="Lin K."/>
        </authorList>
    </citation>
    <scope>NUCLEOTIDE SEQUENCE [LARGE SCALE GENOMIC DNA]</scope>
    <source>
        <strain evidence="3">cv. 9930</strain>
    </source>
</reference>
<evidence type="ECO:0000313" key="2">
    <source>
        <dbReference type="EMBL" id="KGN51880.1"/>
    </source>
</evidence>
<feature type="transmembrane region" description="Helical" evidence="1">
    <location>
        <begin position="285"/>
        <end position="304"/>
    </location>
</feature>
<proteinExistence type="predicted"/>
<sequence length="315" mass="34511">MTTSLPLTSPLFSAFSPRKTLFSLKLNRPSITRSTQSLHFSSPFVNVPHFNCFDPVSRTSRIIRTVPRSSSNGFLEDDEIIPSFEEKPVKVLLLVLFWASLSLAWFAASGDAKAAVDSIRASNFGLKIASALQNSGWPAEAVVFALATLPVIELRGAIPVGYWMQLKPVALTVLSVLGNMVPVPFIILYLKKFATFLAGRNASASQFLDMLFKRAKEKAAPVEEFQWLGLMLFVAVPFPGTGAWTGAIIASILDMPFWSGVSANFFGVVVAGLLVNLLVNLGLKEAIVTGVILFIISTFMWSILRMIKKSFEKMN</sequence>
<protein>
    <recommendedName>
        <fullName evidence="4">Small multi-drug export protein</fullName>
    </recommendedName>
</protein>
<feature type="transmembrane region" description="Helical" evidence="1">
    <location>
        <begin position="227"/>
        <end position="250"/>
    </location>
</feature>
<name>A0A0A0KQH3_CUCSA</name>
<dbReference type="eggNOG" id="ENOG502QUXG">
    <property type="taxonomic scope" value="Eukaryota"/>
</dbReference>
<evidence type="ECO:0000256" key="1">
    <source>
        <dbReference type="SAM" id="Phobius"/>
    </source>
</evidence>
<dbReference type="KEGG" id="csv:101204187"/>
<dbReference type="InterPro" id="IPR009577">
    <property type="entry name" value="Sm_multidrug_ex"/>
</dbReference>
<dbReference type="Gramene" id="KGN51880">
    <property type="protein sequence ID" value="KGN51880"/>
    <property type="gene ID" value="Csa_5G604240"/>
</dbReference>
<dbReference type="OrthoDB" id="2018918at2759"/>
<dbReference type="AlphaFoldDB" id="A0A0A0KQH3"/>
<dbReference type="EMBL" id="CM002926">
    <property type="protein sequence ID" value="KGN51880.1"/>
    <property type="molecule type" value="Genomic_DNA"/>
</dbReference>
<reference evidence="2 3" key="2">
    <citation type="journal article" date="2009" name="PLoS ONE">
        <title>An integrated genetic and cytogenetic map of the cucumber genome.</title>
        <authorList>
            <person name="Ren Y."/>
            <person name="Zhang Z."/>
            <person name="Liu J."/>
            <person name="Staub J.E."/>
            <person name="Han Y."/>
            <person name="Cheng Z."/>
            <person name="Li X."/>
            <person name="Lu J."/>
            <person name="Miao H."/>
            <person name="Kang H."/>
            <person name="Xie B."/>
            <person name="Gu X."/>
            <person name="Wang X."/>
            <person name="Du Y."/>
            <person name="Jin W."/>
            <person name="Huang S."/>
        </authorList>
    </citation>
    <scope>NUCLEOTIDE SEQUENCE [LARGE SCALE GENOMIC DNA]</scope>
    <source>
        <strain evidence="3">cv. 9930</strain>
    </source>
</reference>
<feature type="transmembrane region" description="Helical" evidence="1">
    <location>
        <begin position="169"/>
        <end position="190"/>
    </location>
</feature>
<keyword evidence="1" id="KW-0812">Transmembrane</keyword>
<accession>A0A0A0KQH3</accession>
<reference evidence="2 3" key="1">
    <citation type="journal article" date="2009" name="Nat. Genet.">
        <title>The genome of the cucumber, Cucumis sativus L.</title>
        <authorList>
            <person name="Huang S."/>
            <person name="Li R."/>
            <person name="Zhang Z."/>
            <person name="Li L."/>
            <person name="Gu X."/>
            <person name="Fan W."/>
            <person name="Lucas W.J."/>
            <person name="Wang X."/>
            <person name="Xie B."/>
            <person name="Ni P."/>
            <person name="Ren Y."/>
            <person name="Zhu H."/>
            <person name="Li J."/>
            <person name="Lin K."/>
            <person name="Jin W."/>
            <person name="Fei Z."/>
            <person name="Li G."/>
            <person name="Staub J."/>
            <person name="Kilian A."/>
            <person name="van der Vossen E.A."/>
            <person name="Wu Y."/>
            <person name="Guo J."/>
            <person name="He J."/>
            <person name="Jia Z."/>
            <person name="Ren Y."/>
            <person name="Tian G."/>
            <person name="Lu Y."/>
            <person name="Ruan J."/>
            <person name="Qian W."/>
            <person name="Wang M."/>
            <person name="Huang Q."/>
            <person name="Li B."/>
            <person name="Xuan Z."/>
            <person name="Cao J."/>
            <person name="Asan"/>
            <person name="Wu Z."/>
            <person name="Zhang J."/>
            <person name="Cai Q."/>
            <person name="Bai Y."/>
            <person name="Zhao B."/>
            <person name="Han Y."/>
            <person name="Li Y."/>
            <person name="Li X."/>
            <person name="Wang S."/>
            <person name="Shi Q."/>
            <person name="Liu S."/>
            <person name="Cho W.K."/>
            <person name="Kim J.Y."/>
            <person name="Xu Y."/>
            <person name="Heller-Uszynska K."/>
            <person name="Miao H."/>
            <person name="Cheng Z."/>
            <person name="Zhang S."/>
            <person name="Wu J."/>
            <person name="Yang Y."/>
            <person name="Kang H."/>
            <person name="Li M."/>
            <person name="Liang H."/>
            <person name="Ren X."/>
            <person name="Shi Z."/>
            <person name="Wen M."/>
            <person name="Jian M."/>
            <person name="Yang H."/>
            <person name="Zhang G."/>
            <person name="Yang Z."/>
            <person name="Chen R."/>
            <person name="Liu S."/>
            <person name="Li J."/>
            <person name="Ma L."/>
            <person name="Liu H."/>
            <person name="Zhou Y."/>
            <person name="Zhao J."/>
            <person name="Fang X."/>
            <person name="Li G."/>
            <person name="Fang L."/>
            <person name="Li Y."/>
            <person name="Liu D."/>
            <person name="Zheng H."/>
            <person name="Zhang Y."/>
            <person name="Qin N."/>
            <person name="Li Z."/>
            <person name="Yang G."/>
            <person name="Yang S."/>
            <person name="Bolund L."/>
            <person name="Kristiansen K."/>
            <person name="Zheng H."/>
            <person name="Li S."/>
            <person name="Zhang X."/>
            <person name="Yang H."/>
            <person name="Wang J."/>
            <person name="Sun R."/>
            <person name="Zhang B."/>
            <person name="Jiang S."/>
            <person name="Wang J."/>
            <person name="Du Y."/>
            <person name="Li S."/>
        </authorList>
    </citation>
    <scope>NUCLEOTIDE SEQUENCE [LARGE SCALE GENOMIC DNA]</scope>
    <source>
        <strain evidence="3">cv. 9930</strain>
    </source>
</reference>
<dbReference type="Proteomes" id="UP000029981">
    <property type="component" value="Chromosome 5"/>
</dbReference>
<dbReference type="PANTHER" id="PTHR36007">
    <property type="entry name" value="TRANSPORT PROTEIN-RELATED"/>
    <property type="match status" value="1"/>
</dbReference>
<dbReference type="Pfam" id="PF06695">
    <property type="entry name" value="Sm_multidrug_ex"/>
    <property type="match status" value="1"/>
</dbReference>
<evidence type="ECO:0008006" key="4">
    <source>
        <dbReference type="Google" id="ProtNLM"/>
    </source>
</evidence>
<keyword evidence="1" id="KW-1133">Transmembrane helix</keyword>
<keyword evidence="3" id="KW-1185">Reference proteome</keyword>
<feature type="transmembrane region" description="Helical" evidence="1">
    <location>
        <begin position="257"/>
        <end position="279"/>
    </location>
</feature>